<evidence type="ECO:0000313" key="2">
    <source>
        <dbReference type="RefSeq" id="XP_016512653.1"/>
    </source>
</evidence>
<protein>
    <submittedName>
        <fullName evidence="2">Uncharacterized mitochondrial protein AtMg00810-like</fullName>
    </submittedName>
</protein>
<dbReference type="InterPro" id="IPR043502">
    <property type="entry name" value="DNA/RNA_pol_sf"/>
</dbReference>
<evidence type="ECO:0000259" key="1">
    <source>
        <dbReference type="Pfam" id="PF07727"/>
    </source>
</evidence>
<dbReference type="PANTHER" id="PTHR11439:SF447">
    <property type="entry name" value="REVERSE TRANSCRIPTASE TY1_COPIA-TYPE DOMAIN-CONTAINING PROTEIN"/>
    <property type="match status" value="1"/>
</dbReference>
<gene>
    <name evidence="2" type="primary">LOC107829702</name>
</gene>
<organism evidence="2">
    <name type="scientific">Nicotiana tabacum</name>
    <name type="common">Common tobacco</name>
    <dbReference type="NCBI Taxonomy" id="4097"/>
    <lineage>
        <taxon>Eukaryota</taxon>
        <taxon>Viridiplantae</taxon>
        <taxon>Streptophyta</taxon>
        <taxon>Embryophyta</taxon>
        <taxon>Tracheophyta</taxon>
        <taxon>Spermatophyta</taxon>
        <taxon>Magnoliopsida</taxon>
        <taxon>eudicotyledons</taxon>
        <taxon>Gunneridae</taxon>
        <taxon>Pentapetalae</taxon>
        <taxon>asterids</taxon>
        <taxon>lamiids</taxon>
        <taxon>Solanales</taxon>
        <taxon>Solanaceae</taxon>
        <taxon>Nicotianoideae</taxon>
        <taxon>Nicotianeae</taxon>
        <taxon>Nicotiana</taxon>
    </lineage>
</organism>
<accession>A0A1S4DH07</accession>
<dbReference type="Pfam" id="PF07727">
    <property type="entry name" value="RVT_2"/>
    <property type="match status" value="1"/>
</dbReference>
<dbReference type="PANTHER" id="PTHR11439">
    <property type="entry name" value="GAG-POL-RELATED RETROTRANSPOSON"/>
    <property type="match status" value="1"/>
</dbReference>
<dbReference type="AlphaFoldDB" id="A0A1S4DH07"/>
<dbReference type="PaxDb" id="4097-A0A1S4DH07"/>
<reference evidence="2" key="1">
    <citation type="submission" date="2025-08" db="UniProtKB">
        <authorList>
            <consortium name="RefSeq"/>
        </authorList>
    </citation>
    <scope>IDENTIFICATION</scope>
</reference>
<dbReference type="STRING" id="4097.A0A1S4DH07"/>
<feature type="domain" description="Reverse transcriptase Ty1/copia-type" evidence="1">
    <location>
        <begin position="2"/>
        <end position="181"/>
    </location>
</feature>
<dbReference type="RefSeq" id="XP_016512653.1">
    <property type="nucleotide sequence ID" value="XM_016657167.1"/>
</dbReference>
<dbReference type="SUPFAM" id="SSF56672">
    <property type="entry name" value="DNA/RNA polymerases"/>
    <property type="match status" value="1"/>
</dbReference>
<name>A0A1S4DH07_TOBAC</name>
<dbReference type="KEGG" id="nta:107829702"/>
<dbReference type="OrthoDB" id="2012657at2759"/>
<dbReference type="InterPro" id="IPR013103">
    <property type="entry name" value="RVT_2"/>
</dbReference>
<proteinExistence type="predicted"/>
<sequence>MKNVRSLIAVVVKKVWHMSQLDVNNAFLHGDLNDEVYMEIPQGMTVDSSELVCKLNKSLYGLKQANRRWYAKLTEALCSRSYAHSMYDYSLFYNKTENSTVYIALYVDDIVVIRTDIMEFEDLKIFLNNNFMIKDLGRLHYFLGLEVLYKDDGVIISQRKFTLDLLKEYQCTDYNSFTSPLDLIAKLKAKEREAVTDPTYYRKLVGKLNFLTNTSLDITYIVQNLSQFMDDPRQPHLKAAFHLLRYLKGDPTLGIFMSRDTNYTIRAYYDSDWATCSDSRKSLSGYLLLLGSSPVSWKSKKQDTISLSSAETEYRALRKVVGGIVVA</sequence>